<keyword evidence="3" id="KW-1185">Reference proteome</keyword>
<organism evidence="2 3">
    <name type="scientific">Exilibacterium tricleocarpae</name>
    <dbReference type="NCBI Taxonomy" id="2591008"/>
    <lineage>
        <taxon>Bacteria</taxon>
        <taxon>Pseudomonadati</taxon>
        <taxon>Pseudomonadota</taxon>
        <taxon>Gammaproteobacteria</taxon>
        <taxon>Cellvibrionales</taxon>
        <taxon>Cellvibrionaceae</taxon>
        <taxon>Exilibacterium</taxon>
    </lineage>
</organism>
<dbReference type="RefSeq" id="WP_142903831.1">
    <property type="nucleotide sequence ID" value="NZ_ML660091.1"/>
</dbReference>
<dbReference type="Proteomes" id="UP000319732">
    <property type="component" value="Unassembled WGS sequence"/>
</dbReference>
<dbReference type="EMBL" id="VHSG01000008">
    <property type="protein sequence ID" value="TQV81170.1"/>
    <property type="molecule type" value="Genomic_DNA"/>
</dbReference>
<keyword evidence="1" id="KW-0732">Signal</keyword>
<accession>A0A545TVC7</accession>
<comment type="caution">
    <text evidence="2">The sequence shown here is derived from an EMBL/GenBank/DDBJ whole genome shotgun (WGS) entry which is preliminary data.</text>
</comment>
<evidence type="ECO:0000256" key="1">
    <source>
        <dbReference type="SAM" id="SignalP"/>
    </source>
</evidence>
<feature type="chain" id="PRO_5021990643" evidence="1">
    <location>
        <begin position="22"/>
        <end position="104"/>
    </location>
</feature>
<name>A0A545TVC7_9GAMM</name>
<reference evidence="2 3" key="1">
    <citation type="submission" date="2019-06" db="EMBL/GenBank/DDBJ databases">
        <title>Whole genome sequence for Cellvibrionaceae sp. R142.</title>
        <authorList>
            <person name="Wang G."/>
        </authorList>
    </citation>
    <scope>NUCLEOTIDE SEQUENCE [LARGE SCALE GENOMIC DNA]</scope>
    <source>
        <strain evidence="2 3">R142</strain>
    </source>
</reference>
<sequence length="104" mass="11712">MKYFTKLATTLVFLLPMYANAWQKIGAGTVDYIDMRQWENNNIAVKLSSMTNGCSLGYFGSEETYIREFYSTLLAALHSEKTITLHGETGSGSSCLIKRLRITK</sequence>
<gene>
    <name evidence="2" type="ORF">FKG94_08665</name>
</gene>
<protein>
    <submittedName>
        <fullName evidence="2">Uncharacterized protein</fullName>
    </submittedName>
</protein>
<feature type="signal peptide" evidence="1">
    <location>
        <begin position="1"/>
        <end position="21"/>
    </location>
</feature>
<evidence type="ECO:0000313" key="2">
    <source>
        <dbReference type="EMBL" id="TQV81170.1"/>
    </source>
</evidence>
<proteinExistence type="predicted"/>
<dbReference type="AlphaFoldDB" id="A0A545TVC7"/>
<evidence type="ECO:0000313" key="3">
    <source>
        <dbReference type="Proteomes" id="UP000319732"/>
    </source>
</evidence>